<sequence>MKISIFGLGYVGAVSLACLARDGHQVIGVDIDQTKLDLIKSGTTPVVEEGMVDLMAAVAAGGRVQVTTDVAEAVRASDISLICVGTPSASNGSQDQGAVLRLAKDLGRAIAAKAAGGAAPHVLVFRSTLVPGTVESTLVPIVEAESGLRDGEHFHACFQPEFLREGSSIRDYDKPPFTVVGANHDYPLERLRELFGHLPCKFLRTSVRSAEMMKYACNNFHALKITFANETARLCEALGVNPFEVMELVCQDTQLNISPAYLKPGFAFGGSCLPKDLRASTYLAKMHDVELPMLGGIMLSNRQHIDRAIAKVLETGCRKVGMLGLSFKTGTDDLRESPLVVLAEQLIGKGVQLSIYDPDVQLSRLLGANRRFIETQLPHIGDLLKPDLHAIIDEAEVLVVGVSSPAIFDALATRARPEQKVLDLVNLPGPGTLRAQVEGLCW</sequence>
<dbReference type="EMBL" id="SSOD01000006">
    <property type="protein sequence ID" value="THF61626.1"/>
    <property type="molecule type" value="Genomic_DNA"/>
</dbReference>
<dbReference type="Gene3D" id="1.20.5.170">
    <property type="match status" value="1"/>
</dbReference>
<feature type="binding site" evidence="9">
    <location>
        <position position="328"/>
    </location>
    <ligand>
        <name>substrate</name>
    </ligand>
</feature>
<comment type="pathway">
    <text evidence="1">Nucleotide-sugar biosynthesis; UDP-alpha-D-glucuronate biosynthesis; UDP-alpha-D-glucuronate from UDP-alpha-D-glucose: step 1/1.</text>
</comment>
<dbReference type="SUPFAM" id="SSF48179">
    <property type="entry name" value="6-phosphogluconate dehydrogenase C-terminal domain-like"/>
    <property type="match status" value="1"/>
</dbReference>
<feature type="domain" description="UDP-glucose/GDP-mannose dehydrogenase C-terminal" evidence="11">
    <location>
        <begin position="321"/>
        <end position="430"/>
    </location>
</feature>
<dbReference type="InterPro" id="IPR001732">
    <property type="entry name" value="UDP-Glc/GDP-Man_DH_N"/>
</dbReference>
<gene>
    <name evidence="12" type="ORF">E6O51_09235</name>
</gene>
<dbReference type="InterPro" id="IPR028357">
    <property type="entry name" value="UDPglc_DH_bac"/>
</dbReference>
<evidence type="ECO:0000256" key="3">
    <source>
        <dbReference type="ARBA" id="ARBA00012954"/>
    </source>
</evidence>
<dbReference type="PIRSF" id="PIRSF000124">
    <property type="entry name" value="UDPglc_GDPman_dh"/>
    <property type="match status" value="1"/>
</dbReference>
<keyword evidence="13" id="KW-1185">Reference proteome</keyword>
<evidence type="ECO:0000256" key="2">
    <source>
        <dbReference type="ARBA" id="ARBA00006601"/>
    </source>
</evidence>
<dbReference type="UniPathway" id="UPA00038">
    <property type="reaction ID" value="UER00491"/>
</dbReference>
<evidence type="ECO:0000256" key="1">
    <source>
        <dbReference type="ARBA" id="ARBA00004701"/>
    </source>
</evidence>
<dbReference type="GO" id="GO:0051287">
    <property type="term" value="F:NAD binding"/>
    <property type="evidence" value="ECO:0007669"/>
    <property type="project" value="InterPro"/>
</dbReference>
<feature type="binding site" evidence="10">
    <location>
        <position position="275"/>
    </location>
    <ligand>
        <name>NAD(+)</name>
        <dbReference type="ChEBI" id="CHEBI:57540"/>
    </ligand>
</feature>
<accession>A0A4S4APK7</accession>
<dbReference type="InterPro" id="IPR008927">
    <property type="entry name" value="6-PGluconate_DH-like_C_sf"/>
</dbReference>
<evidence type="ECO:0000256" key="8">
    <source>
        <dbReference type="PIRSR" id="PIRSR500134-1"/>
    </source>
</evidence>
<dbReference type="InterPro" id="IPR017476">
    <property type="entry name" value="UDP-Glc/GDP-Man"/>
</dbReference>
<evidence type="ECO:0000256" key="6">
    <source>
        <dbReference type="ARBA" id="ARBA00047473"/>
    </source>
</evidence>
<feature type="binding site" evidence="10">
    <location>
        <position position="165"/>
    </location>
    <ligand>
        <name>NAD(+)</name>
        <dbReference type="ChEBI" id="CHEBI:57540"/>
    </ligand>
</feature>
<comment type="similarity">
    <text evidence="2 7">Belongs to the UDP-glucose/GDP-mannose dehydrogenase family.</text>
</comment>
<name>A0A4S4APK7_9RHOO</name>
<feature type="binding site" evidence="10">
    <location>
        <position position="30"/>
    </location>
    <ligand>
        <name>NAD(+)</name>
        <dbReference type="ChEBI" id="CHEBI:57540"/>
    </ligand>
</feature>
<feature type="active site" description="Nucleophile" evidence="8">
    <location>
        <position position="272"/>
    </location>
</feature>
<keyword evidence="4 7" id="KW-0560">Oxidoreductase</keyword>
<dbReference type="GO" id="GO:0003979">
    <property type="term" value="F:UDP-glucose 6-dehydrogenase activity"/>
    <property type="evidence" value="ECO:0007669"/>
    <property type="project" value="UniProtKB-EC"/>
</dbReference>
<dbReference type="SMART" id="SM00984">
    <property type="entry name" value="UDPG_MGDP_dh_C"/>
    <property type="match status" value="1"/>
</dbReference>
<feature type="binding site" evidence="10">
    <location>
        <position position="35"/>
    </location>
    <ligand>
        <name>NAD(+)</name>
        <dbReference type="ChEBI" id="CHEBI:57540"/>
    </ligand>
</feature>
<dbReference type="SUPFAM" id="SSF52413">
    <property type="entry name" value="UDP-glucose/GDP-mannose dehydrogenase C-terminal domain"/>
    <property type="match status" value="1"/>
</dbReference>
<dbReference type="RefSeq" id="WP_136384700.1">
    <property type="nucleotide sequence ID" value="NZ_SSOD01000006.1"/>
</dbReference>
<feature type="binding site" evidence="9">
    <location>
        <begin position="261"/>
        <end position="265"/>
    </location>
    <ligand>
        <name>substrate</name>
    </ligand>
</feature>
<evidence type="ECO:0000256" key="5">
    <source>
        <dbReference type="ARBA" id="ARBA00023027"/>
    </source>
</evidence>
<dbReference type="PANTHER" id="PTHR43750">
    <property type="entry name" value="UDP-GLUCOSE 6-DEHYDROGENASE TUAD"/>
    <property type="match status" value="1"/>
</dbReference>
<reference evidence="12 13" key="1">
    <citation type="submission" date="2019-04" db="EMBL/GenBank/DDBJ databases">
        <title>Azoarcus rhizosphaerae sp. nov. isolated from rhizosphere of Ficus religiosa.</title>
        <authorList>
            <person name="Lin S.-Y."/>
            <person name="Hameed A."/>
            <person name="Hsu Y.-H."/>
            <person name="Young C.-C."/>
        </authorList>
    </citation>
    <scope>NUCLEOTIDE SEQUENCE [LARGE SCALE GENOMIC DNA]</scope>
    <source>
        <strain evidence="12 13">CC-YHH848</strain>
    </source>
</reference>
<dbReference type="InterPro" id="IPR036291">
    <property type="entry name" value="NAD(P)-bd_dom_sf"/>
</dbReference>
<dbReference type="PIRSF" id="PIRSF500134">
    <property type="entry name" value="UDPglc_DH_bac"/>
    <property type="match status" value="1"/>
</dbReference>
<comment type="catalytic activity">
    <reaction evidence="6 7">
        <text>UDP-alpha-D-glucose + 2 NAD(+) + H2O = UDP-alpha-D-glucuronate + 2 NADH + 3 H(+)</text>
        <dbReference type="Rhea" id="RHEA:23596"/>
        <dbReference type="ChEBI" id="CHEBI:15377"/>
        <dbReference type="ChEBI" id="CHEBI:15378"/>
        <dbReference type="ChEBI" id="CHEBI:57540"/>
        <dbReference type="ChEBI" id="CHEBI:57945"/>
        <dbReference type="ChEBI" id="CHEBI:58052"/>
        <dbReference type="ChEBI" id="CHEBI:58885"/>
        <dbReference type="EC" id="1.1.1.22"/>
    </reaction>
</comment>
<organism evidence="12 13">
    <name type="scientific">Pseudothauera rhizosphaerae</name>
    <dbReference type="NCBI Taxonomy" id="2565932"/>
    <lineage>
        <taxon>Bacteria</taxon>
        <taxon>Pseudomonadati</taxon>
        <taxon>Pseudomonadota</taxon>
        <taxon>Betaproteobacteria</taxon>
        <taxon>Rhodocyclales</taxon>
        <taxon>Zoogloeaceae</taxon>
        <taxon>Pseudothauera</taxon>
    </lineage>
</organism>
<dbReference type="InterPro" id="IPR014027">
    <property type="entry name" value="UDP-Glc/GDP-Man_DH_C"/>
</dbReference>
<feature type="binding site" evidence="9">
    <location>
        <position position="269"/>
    </location>
    <ligand>
        <name>substrate</name>
    </ligand>
</feature>
<evidence type="ECO:0000256" key="4">
    <source>
        <dbReference type="ARBA" id="ARBA00023002"/>
    </source>
</evidence>
<feature type="binding site" evidence="10">
    <location>
        <position position="86"/>
    </location>
    <ligand>
        <name>NAD(+)</name>
        <dbReference type="ChEBI" id="CHEBI:57540"/>
    </ligand>
</feature>
<dbReference type="AlphaFoldDB" id="A0A4S4APK7"/>
<dbReference type="GO" id="GO:0000271">
    <property type="term" value="P:polysaccharide biosynthetic process"/>
    <property type="evidence" value="ECO:0007669"/>
    <property type="project" value="InterPro"/>
</dbReference>
<dbReference type="GO" id="GO:0006065">
    <property type="term" value="P:UDP-glucuronate biosynthetic process"/>
    <property type="evidence" value="ECO:0007669"/>
    <property type="project" value="UniProtKB-UniPathway"/>
</dbReference>
<evidence type="ECO:0000256" key="10">
    <source>
        <dbReference type="PIRSR" id="PIRSR500134-3"/>
    </source>
</evidence>
<feature type="binding site" evidence="10">
    <location>
        <position position="128"/>
    </location>
    <ligand>
        <name>NAD(+)</name>
        <dbReference type="ChEBI" id="CHEBI:57540"/>
    </ligand>
</feature>
<evidence type="ECO:0000259" key="11">
    <source>
        <dbReference type="SMART" id="SM00984"/>
    </source>
</evidence>
<dbReference type="Proteomes" id="UP000307956">
    <property type="component" value="Unassembled WGS sequence"/>
</dbReference>
<dbReference type="EC" id="1.1.1.22" evidence="3 7"/>
<dbReference type="Pfam" id="PF00984">
    <property type="entry name" value="UDPG_MGDP_dh"/>
    <property type="match status" value="1"/>
</dbReference>
<dbReference type="PROSITE" id="PS51257">
    <property type="entry name" value="PROKAR_LIPOPROTEIN"/>
    <property type="match status" value="1"/>
</dbReference>
<dbReference type="PANTHER" id="PTHR43750:SF1">
    <property type="entry name" value="GDP-MANNOSE 6-DEHYDROGENASE"/>
    <property type="match status" value="1"/>
</dbReference>
<evidence type="ECO:0000313" key="12">
    <source>
        <dbReference type="EMBL" id="THF61626.1"/>
    </source>
</evidence>
<dbReference type="SUPFAM" id="SSF51735">
    <property type="entry name" value="NAD(P)-binding Rossmann-fold domains"/>
    <property type="match status" value="1"/>
</dbReference>
<feature type="binding site" evidence="9">
    <location>
        <begin position="162"/>
        <end position="165"/>
    </location>
    <ligand>
        <name>substrate</name>
    </ligand>
</feature>
<evidence type="ECO:0000256" key="7">
    <source>
        <dbReference type="PIRNR" id="PIRNR000124"/>
    </source>
</evidence>
<comment type="caution">
    <text evidence="12">The sequence shown here is derived from an EMBL/GenBank/DDBJ whole genome shotgun (WGS) entry which is preliminary data.</text>
</comment>
<dbReference type="InterPro" id="IPR036220">
    <property type="entry name" value="UDP-Glc/GDP-Man_DH_C_sf"/>
</dbReference>
<dbReference type="Pfam" id="PF03721">
    <property type="entry name" value="UDPG_MGDP_dh_N"/>
    <property type="match status" value="1"/>
</dbReference>
<dbReference type="NCBIfam" id="TIGR03026">
    <property type="entry name" value="NDP-sugDHase"/>
    <property type="match status" value="1"/>
</dbReference>
<dbReference type="OrthoDB" id="9803238at2"/>
<protein>
    <recommendedName>
        <fullName evidence="3 7">UDP-glucose 6-dehydrogenase</fullName>
        <ecNumber evidence="3 7">1.1.1.22</ecNumber>
    </recommendedName>
</protein>
<proteinExistence type="inferred from homology"/>
<evidence type="ECO:0000256" key="9">
    <source>
        <dbReference type="PIRSR" id="PIRSR500134-2"/>
    </source>
</evidence>
<evidence type="ECO:0000313" key="13">
    <source>
        <dbReference type="Proteomes" id="UP000307956"/>
    </source>
</evidence>
<keyword evidence="5 7" id="KW-0520">NAD</keyword>
<dbReference type="Gene3D" id="3.40.50.720">
    <property type="entry name" value="NAD(P)-binding Rossmann-like Domain"/>
    <property type="match status" value="2"/>
</dbReference>
<dbReference type="Pfam" id="PF03720">
    <property type="entry name" value="UDPG_MGDP_dh_C"/>
    <property type="match status" value="1"/>
</dbReference>
<dbReference type="InterPro" id="IPR014026">
    <property type="entry name" value="UDP-Glc/GDP-Man_DH_dimer"/>
</dbReference>
<feature type="binding site" evidence="10">
    <location>
        <position position="335"/>
    </location>
    <ligand>
        <name>NAD(+)</name>
        <dbReference type="ChEBI" id="CHEBI:57540"/>
    </ligand>
</feature>
<feature type="binding site" evidence="9">
    <location>
        <position position="214"/>
    </location>
    <ligand>
        <name>substrate</name>
    </ligand>
</feature>